<feature type="domain" description="PKD" evidence="1">
    <location>
        <begin position="318"/>
        <end position="374"/>
    </location>
</feature>
<organism evidence="2 3">
    <name type="scientific">Paludisphaera borealis</name>
    <dbReference type="NCBI Taxonomy" id="1387353"/>
    <lineage>
        <taxon>Bacteria</taxon>
        <taxon>Pseudomonadati</taxon>
        <taxon>Planctomycetota</taxon>
        <taxon>Planctomycetia</taxon>
        <taxon>Isosphaerales</taxon>
        <taxon>Isosphaeraceae</taxon>
        <taxon>Paludisphaera</taxon>
    </lineage>
</organism>
<dbReference type="OrthoDB" id="292351at2"/>
<dbReference type="InterPro" id="IPR013783">
    <property type="entry name" value="Ig-like_fold"/>
</dbReference>
<sequence length="921" mass="92937">MALVINATFDSSITNDPNAAAIEGTINRTIAAYENLITDNVTVDITFQEGGGLGGSSGGLLYFIKYADYRSALVSHATTANDNTAIASLPVQTNDPINNNSQIAVRSPLARALGFNAPNAGGAAGDGTITLNTAICNLDRTSVQDASKYDLQAVTAHEIDEILGFGSSLDAANNGTPVPTGMVRPDDLFRYDQNGARSYSSTATDQAYFSIDGGTTDLARFNQTHTAAYAGDYGDWYSFFGGQTPQVQDAFNTPGATANLDAAELTRLDVLGYSLVLNVPQVTAAADQTGVEGAAKAFNLGSFTDPDAAPWGVTVAWGDGSSNTSFFLNSAGSLGSKPHKYAEEGSYTVTVTVNDFTSQTQSKTFQVNVSDPAVIATGRSISAVEGASTGSVVLATFTDPGGPEPIGDYSADVNWGDGSGTQVGAGSIVFNGSTFEVHGVHTYAEESGPEHPGSQPYVITVTIHHESAPMTVVASSATVSDPSVVAVGVPVFAVNCKTITVSPATFTDPGGPESLNDYSASIDWGDGTGSSVGSISYAGGVFTVNGAHAYASHGNYTITTTIDHESSVPSVATSTATIKDDLGLLLLDPTAAGSLLVTGNGNVVVTGCGAVVVDSNAPYYAAVVAQNGKLSASQIHVGGGVSTWGNATINPTADHDAAVPDPLGLGLPTPPSPLFGAVNDTRSVPLTLSPGTYLGGIHVSGNATVTLAPGVYYLKGGGLSVSGNGVVKGSDVLIINVPSGPRDTITLSGLGQLNLTALTSGPYQGVVVLQAPASSNPIRVTENAKLNLTGVAYAAHAAVDISGNGRVTINPGPGTATLPPIDGALIAYDLNVADNGVLTINPDSPSLAMAATPASGSLAASTGAADVHAAAIASLAGDGGARNSSASVSGEIMAQAVLNSMAAPATDLWLTTVPLKSKTSA</sequence>
<proteinExistence type="predicted"/>
<dbReference type="Pfam" id="PF18911">
    <property type="entry name" value="PKD_4"/>
    <property type="match status" value="1"/>
</dbReference>
<dbReference type="InterPro" id="IPR035986">
    <property type="entry name" value="PKD_dom_sf"/>
</dbReference>
<accession>A0A1U7CJI8</accession>
<evidence type="ECO:0000313" key="2">
    <source>
        <dbReference type="EMBL" id="APW59101.1"/>
    </source>
</evidence>
<dbReference type="PROSITE" id="PS50093">
    <property type="entry name" value="PKD"/>
    <property type="match status" value="1"/>
</dbReference>
<gene>
    <name evidence="2" type="ORF">BSF38_00515</name>
</gene>
<dbReference type="STRING" id="1387353.BSF38_00515"/>
<reference evidence="3" key="1">
    <citation type="submission" date="2016-12" db="EMBL/GenBank/DDBJ databases">
        <title>Comparative genomics of four Isosphaeraceae planctomycetes: a common pool of plasmids and glycoside hydrolase genes.</title>
        <authorList>
            <person name="Ivanova A."/>
        </authorList>
    </citation>
    <scope>NUCLEOTIDE SEQUENCE [LARGE SCALE GENOMIC DNA]</scope>
    <source>
        <strain evidence="3">PX4</strain>
    </source>
</reference>
<dbReference type="KEGG" id="pbor:BSF38_00515"/>
<dbReference type="Proteomes" id="UP000186309">
    <property type="component" value="Chromosome"/>
</dbReference>
<dbReference type="InterPro" id="IPR000601">
    <property type="entry name" value="PKD_dom"/>
</dbReference>
<name>A0A1U7CJI8_9BACT</name>
<keyword evidence="3" id="KW-1185">Reference proteome</keyword>
<dbReference type="RefSeq" id="WP_076343321.1">
    <property type="nucleotide sequence ID" value="NZ_CP019082.1"/>
</dbReference>
<dbReference type="SUPFAM" id="SSF49299">
    <property type="entry name" value="PKD domain"/>
    <property type="match status" value="1"/>
</dbReference>
<evidence type="ECO:0000259" key="1">
    <source>
        <dbReference type="PROSITE" id="PS50093"/>
    </source>
</evidence>
<dbReference type="AlphaFoldDB" id="A0A1U7CJI8"/>
<dbReference type="NCBIfam" id="NF038122">
    <property type="entry name" value="metallo_LGF"/>
    <property type="match status" value="1"/>
</dbReference>
<dbReference type="Gene3D" id="2.60.40.10">
    <property type="entry name" value="Immunoglobulins"/>
    <property type="match status" value="1"/>
</dbReference>
<protein>
    <recommendedName>
        <fullName evidence="1">PKD domain-containing protein</fullName>
    </recommendedName>
</protein>
<dbReference type="EMBL" id="CP019082">
    <property type="protein sequence ID" value="APW59101.1"/>
    <property type="molecule type" value="Genomic_DNA"/>
</dbReference>
<evidence type="ECO:0000313" key="3">
    <source>
        <dbReference type="Proteomes" id="UP000186309"/>
    </source>
</evidence>